<reference evidence="2" key="1">
    <citation type="submission" date="2023-03" db="EMBL/GenBank/DDBJ databases">
        <title>Complete genome of Cladonia borealis.</title>
        <authorList>
            <person name="Park H."/>
        </authorList>
    </citation>
    <scope>NUCLEOTIDE SEQUENCE</scope>
    <source>
        <strain evidence="2">ANT050790</strain>
    </source>
</reference>
<organism evidence="2 3">
    <name type="scientific">Cladonia borealis</name>
    <dbReference type="NCBI Taxonomy" id="184061"/>
    <lineage>
        <taxon>Eukaryota</taxon>
        <taxon>Fungi</taxon>
        <taxon>Dikarya</taxon>
        <taxon>Ascomycota</taxon>
        <taxon>Pezizomycotina</taxon>
        <taxon>Lecanoromycetes</taxon>
        <taxon>OSLEUM clade</taxon>
        <taxon>Lecanoromycetidae</taxon>
        <taxon>Lecanorales</taxon>
        <taxon>Lecanorineae</taxon>
        <taxon>Cladoniaceae</taxon>
        <taxon>Cladonia</taxon>
    </lineage>
</organism>
<dbReference type="EMBL" id="JAFEKC020000001">
    <property type="protein sequence ID" value="KAK0517208.1"/>
    <property type="molecule type" value="Genomic_DNA"/>
</dbReference>
<sequence>MSMPIYPDLQPNPNSRQQQHQHRQRHQHHQRQHAVQPSKAIDTFRHRPPAYQIFRYIVRALELRAMIHKLTVTRRRMIGISKNGPVPYHKDELDWVTEQFVLYKQRALEHGLEPNYHTMN</sequence>
<feature type="compositionally biased region" description="Basic residues" evidence="1">
    <location>
        <begin position="19"/>
        <end position="32"/>
    </location>
</feature>
<protein>
    <submittedName>
        <fullName evidence="2">Uncharacterized protein</fullName>
    </submittedName>
</protein>
<feature type="region of interest" description="Disordered" evidence="1">
    <location>
        <begin position="1"/>
        <end position="42"/>
    </location>
</feature>
<evidence type="ECO:0000313" key="2">
    <source>
        <dbReference type="EMBL" id="KAK0517208.1"/>
    </source>
</evidence>
<evidence type="ECO:0000256" key="1">
    <source>
        <dbReference type="SAM" id="MobiDB-lite"/>
    </source>
</evidence>
<comment type="caution">
    <text evidence="2">The sequence shown here is derived from an EMBL/GenBank/DDBJ whole genome shotgun (WGS) entry which is preliminary data.</text>
</comment>
<keyword evidence="3" id="KW-1185">Reference proteome</keyword>
<name>A0AA39RBG1_9LECA</name>
<proteinExistence type="predicted"/>
<gene>
    <name evidence="2" type="ORF">JMJ35_000363</name>
</gene>
<dbReference type="Proteomes" id="UP001166286">
    <property type="component" value="Unassembled WGS sequence"/>
</dbReference>
<evidence type="ECO:0000313" key="3">
    <source>
        <dbReference type="Proteomes" id="UP001166286"/>
    </source>
</evidence>
<dbReference type="AlphaFoldDB" id="A0AA39RBG1"/>
<accession>A0AA39RBG1</accession>